<reference evidence="1" key="1">
    <citation type="submission" date="2022-08" db="EMBL/GenBank/DDBJ databases">
        <authorList>
            <person name="Kallberg Y."/>
            <person name="Tangrot J."/>
            <person name="Rosling A."/>
        </authorList>
    </citation>
    <scope>NUCLEOTIDE SEQUENCE</scope>
    <source>
        <strain evidence="1">Wild A</strain>
    </source>
</reference>
<accession>A0A9W4T598</accession>
<feature type="non-terminal residue" evidence="1">
    <location>
        <position position="1"/>
    </location>
</feature>
<gene>
    <name evidence="1" type="ORF">FWILDA_LOCUS16073</name>
</gene>
<dbReference type="AlphaFoldDB" id="A0A9W4T598"/>
<keyword evidence="2" id="KW-1185">Reference proteome</keyword>
<evidence type="ECO:0000313" key="2">
    <source>
        <dbReference type="Proteomes" id="UP001153678"/>
    </source>
</evidence>
<evidence type="ECO:0000313" key="1">
    <source>
        <dbReference type="EMBL" id="CAI2193433.1"/>
    </source>
</evidence>
<protein>
    <submittedName>
        <fullName evidence="1">9439_t:CDS:1</fullName>
    </submittedName>
</protein>
<dbReference type="Proteomes" id="UP001153678">
    <property type="component" value="Unassembled WGS sequence"/>
</dbReference>
<comment type="caution">
    <text evidence="1">The sequence shown here is derived from an EMBL/GenBank/DDBJ whole genome shotgun (WGS) entry which is preliminary data.</text>
</comment>
<proteinExistence type="predicted"/>
<name>A0A9W4T598_9GLOM</name>
<dbReference type="EMBL" id="CAMKVN010009568">
    <property type="protein sequence ID" value="CAI2193433.1"/>
    <property type="molecule type" value="Genomic_DNA"/>
</dbReference>
<sequence length="93" mass="10737">MSDDKDLLDYLLIYSFLFLNEKVSNGNQVPKFSITNDISEVYSLPRNYECINDQKPLRVIINIDALQEDIEITDVKIQKEILEELIIATLSNS</sequence>
<organism evidence="1 2">
    <name type="scientific">Funneliformis geosporum</name>
    <dbReference type="NCBI Taxonomy" id="1117311"/>
    <lineage>
        <taxon>Eukaryota</taxon>
        <taxon>Fungi</taxon>
        <taxon>Fungi incertae sedis</taxon>
        <taxon>Mucoromycota</taxon>
        <taxon>Glomeromycotina</taxon>
        <taxon>Glomeromycetes</taxon>
        <taxon>Glomerales</taxon>
        <taxon>Glomeraceae</taxon>
        <taxon>Funneliformis</taxon>
    </lineage>
</organism>